<evidence type="ECO:0000256" key="7">
    <source>
        <dbReference type="SAM" id="Phobius"/>
    </source>
</evidence>
<dbReference type="InterPro" id="IPR000292">
    <property type="entry name" value="For/NO2_transpt"/>
</dbReference>
<evidence type="ECO:0000256" key="3">
    <source>
        <dbReference type="ARBA" id="ARBA00022692"/>
    </source>
</evidence>
<organism evidence="8 9">
    <name type="scientific">Faecalicatena contorta</name>
    <dbReference type="NCBI Taxonomy" id="39482"/>
    <lineage>
        <taxon>Bacteria</taxon>
        <taxon>Bacillati</taxon>
        <taxon>Bacillota</taxon>
        <taxon>Clostridia</taxon>
        <taxon>Lachnospirales</taxon>
        <taxon>Lachnospiraceae</taxon>
        <taxon>Faecalicatena</taxon>
    </lineage>
</organism>
<gene>
    <name evidence="8" type="ORF">SAMN05216529_11578</name>
</gene>
<keyword evidence="5 7" id="KW-0472">Membrane</keyword>
<evidence type="ECO:0000256" key="6">
    <source>
        <dbReference type="ARBA" id="ARBA00049660"/>
    </source>
</evidence>
<dbReference type="Proteomes" id="UP000254051">
    <property type="component" value="Unassembled WGS sequence"/>
</dbReference>
<feature type="transmembrane region" description="Helical" evidence="7">
    <location>
        <begin position="226"/>
        <end position="253"/>
    </location>
</feature>
<evidence type="ECO:0000256" key="5">
    <source>
        <dbReference type="ARBA" id="ARBA00023136"/>
    </source>
</evidence>
<dbReference type="PANTHER" id="PTHR30520">
    <property type="entry name" value="FORMATE TRANSPORTER-RELATED"/>
    <property type="match status" value="1"/>
</dbReference>
<evidence type="ECO:0000256" key="4">
    <source>
        <dbReference type="ARBA" id="ARBA00022989"/>
    </source>
</evidence>
<name>A0A315ZRN7_9FIRM</name>
<dbReference type="PANTHER" id="PTHR30520:SF6">
    <property type="entry name" value="FORMATE_NITRATE FAMILY TRANSPORTER (EUROFUNG)"/>
    <property type="match status" value="1"/>
</dbReference>
<feature type="transmembrane region" description="Helical" evidence="7">
    <location>
        <begin position="28"/>
        <end position="51"/>
    </location>
</feature>
<dbReference type="Pfam" id="PF01226">
    <property type="entry name" value="Form_Nir_trans"/>
    <property type="match status" value="1"/>
</dbReference>
<comment type="subcellular location">
    <subcellularLocation>
        <location evidence="1">Membrane</location>
        <topology evidence="1">Multi-pass membrane protein</topology>
    </subcellularLocation>
</comment>
<keyword evidence="9" id="KW-1185">Reference proteome</keyword>
<comment type="similarity">
    <text evidence="6">Belongs to the FNT transporter (TC 1.A.16) family.</text>
</comment>
<feature type="transmembrane region" description="Helical" evidence="7">
    <location>
        <begin position="155"/>
        <end position="176"/>
    </location>
</feature>
<dbReference type="FunFam" id="1.20.1080.10:FF:000011">
    <property type="entry name" value="Formate family transporter"/>
    <property type="match status" value="1"/>
</dbReference>
<keyword evidence="2" id="KW-0813">Transport</keyword>
<dbReference type="GO" id="GO:0005886">
    <property type="term" value="C:plasma membrane"/>
    <property type="evidence" value="ECO:0007669"/>
    <property type="project" value="TreeGrafter"/>
</dbReference>
<keyword evidence="3 7" id="KW-0812">Transmembrane</keyword>
<feature type="transmembrane region" description="Helical" evidence="7">
    <location>
        <begin position="63"/>
        <end position="84"/>
    </location>
</feature>
<evidence type="ECO:0000256" key="1">
    <source>
        <dbReference type="ARBA" id="ARBA00004141"/>
    </source>
</evidence>
<protein>
    <submittedName>
        <fullName evidence="8">Formate/nitrite transporter</fullName>
    </submittedName>
</protein>
<reference evidence="9" key="1">
    <citation type="submission" date="2017-07" db="EMBL/GenBank/DDBJ databases">
        <authorList>
            <person name="Varghese N."/>
            <person name="Submissions S."/>
        </authorList>
    </citation>
    <scope>NUCLEOTIDE SEQUENCE [LARGE SCALE GENOMIC DNA]</scope>
    <source>
        <strain evidence="9">NLAE-zl-C134</strain>
    </source>
</reference>
<evidence type="ECO:0000313" key="8">
    <source>
        <dbReference type="EMBL" id="SUQ15722.1"/>
    </source>
</evidence>
<accession>A0A315ZRN7</accession>
<evidence type="ECO:0000313" key="9">
    <source>
        <dbReference type="Proteomes" id="UP000254051"/>
    </source>
</evidence>
<evidence type="ECO:0000256" key="2">
    <source>
        <dbReference type="ARBA" id="ARBA00022448"/>
    </source>
</evidence>
<dbReference type="OrthoDB" id="9786493at2"/>
<dbReference type="AlphaFoldDB" id="A0A315ZRN7"/>
<dbReference type="Gene3D" id="1.20.1080.10">
    <property type="entry name" value="Glycerol uptake facilitator protein"/>
    <property type="match status" value="1"/>
</dbReference>
<dbReference type="EMBL" id="UHJJ01000015">
    <property type="protein sequence ID" value="SUQ15722.1"/>
    <property type="molecule type" value="Genomic_DNA"/>
</dbReference>
<proteinExistence type="inferred from homology"/>
<dbReference type="RefSeq" id="WP_109713805.1">
    <property type="nucleotide sequence ID" value="NZ_QGDS01000015.1"/>
</dbReference>
<sequence>MGFFSQTEVVDILGDKAKAKKELSFIKLFLLSILGGAFIALGFLACIRGSGTIPAEWGSFGTLIGGCLFPIGLIGIVLVGGELATGNMMTMAIGMFQKKISFIDLIYNWVMVMLGNMVGCILVAYLWGHVVGMTEGAFLDKTMAIASARIGDAPLVAFISAIGCNIFVCMGVWLATSAKDYPGKILGAWFPVMIFVVIGFQHVVANAFVIPAAIFSGESAITWWAYLQNTVIVFLGNAVGGALAFGLPCFLMYGRKESTDTEKVLSKAANAASEN</sequence>
<keyword evidence="4 7" id="KW-1133">Transmembrane helix</keyword>
<dbReference type="GO" id="GO:0015499">
    <property type="term" value="F:formate transmembrane transporter activity"/>
    <property type="evidence" value="ECO:0007669"/>
    <property type="project" value="TreeGrafter"/>
</dbReference>
<dbReference type="InterPro" id="IPR023271">
    <property type="entry name" value="Aquaporin-like"/>
</dbReference>
<feature type="transmembrane region" description="Helical" evidence="7">
    <location>
        <begin position="188"/>
        <end position="214"/>
    </location>
</feature>
<feature type="transmembrane region" description="Helical" evidence="7">
    <location>
        <begin position="105"/>
        <end position="127"/>
    </location>
</feature>